<protein>
    <submittedName>
        <fullName evidence="1">Uncharacterized protein</fullName>
    </submittedName>
</protein>
<reference evidence="1 2" key="1">
    <citation type="submission" date="2014-01" db="EMBL/GenBank/DDBJ databases">
        <title>Complete genome sequence of ionizing-radiation resistance bacterium Hymenobacter swuensis DY53.</title>
        <authorList>
            <person name="Jung J.-H."/>
            <person name="Jeong S.-W."/>
            <person name="Joe M.-H."/>
            <person name="Cho y.-j."/>
            <person name="Kim M.-K."/>
            <person name="Lim S.-Y."/>
        </authorList>
    </citation>
    <scope>NUCLEOTIDE SEQUENCE [LARGE SCALE GENOMIC DNA]</scope>
    <source>
        <strain evidence="1 2">DY53</strain>
    </source>
</reference>
<sequence length="69" mass="7793">MSYQIENRARIRGRQPSGKMQVFPQNLLTNKQLFGRFLHFLFGISGDRSHLAAVKTPDTHGSAHGPLLF</sequence>
<dbReference type="KEGG" id="hsw:Hsw_4149"/>
<dbReference type="HOGENOM" id="CLU_2770302_0_0_10"/>
<accession>W8F2W7</accession>
<keyword evidence="2" id="KW-1185">Reference proteome</keyword>
<dbReference type="AlphaFoldDB" id="W8F2W7"/>
<dbReference type="EMBL" id="CP007145">
    <property type="protein sequence ID" value="AHJ99744.1"/>
    <property type="molecule type" value="Genomic_DNA"/>
</dbReference>
<evidence type="ECO:0000313" key="1">
    <source>
        <dbReference type="EMBL" id="AHJ99744.1"/>
    </source>
</evidence>
<organism evidence="1 2">
    <name type="scientific">Hymenobacter swuensis DY53</name>
    <dbReference type="NCBI Taxonomy" id="1227739"/>
    <lineage>
        <taxon>Bacteria</taxon>
        <taxon>Pseudomonadati</taxon>
        <taxon>Bacteroidota</taxon>
        <taxon>Cytophagia</taxon>
        <taxon>Cytophagales</taxon>
        <taxon>Hymenobacteraceae</taxon>
        <taxon>Hymenobacter</taxon>
    </lineage>
</organism>
<name>W8F2W7_9BACT</name>
<dbReference type="PATRIC" id="fig|1227739.3.peg.4296"/>
<gene>
    <name evidence="1" type="ORF">Hsw_4149</name>
</gene>
<dbReference type="Proteomes" id="UP000019423">
    <property type="component" value="Chromosome"/>
</dbReference>
<proteinExistence type="predicted"/>
<dbReference type="STRING" id="1227739.Hsw_4149"/>
<evidence type="ECO:0000313" key="2">
    <source>
        <dbReference type="Proteomes" id="UP000019423"/>
    </source>
</evidence>